<name>A0AAJ0B2U9_9PEZI</name>
<evidence type="ECO:0000256" key="1">
    <source>
        <dbReference type="SAM" id="MobiDB-lite"/>
    </source>
</evidence>
<feature type="compositionally biased region" description="Low complexity" evidence="1">
    <location>
        <begin position="168"/>
        <end position="189"/>
    </location>
</feature>
<dbReference type="InterPro" id="IPR000504">
    <property type="entry name" value="RRM_dom"/>
</dbReference>
<dbReference type="Pfam" id="PF00076">
    <property type="entry name" value="RRM_1"/>
    <property type="match status" value="1"/>
</dbReference>
<feature type="region of interest" description="Disordered" evidence="1">
    <location>
        <begin position="136"/>
        <end position="189"/>
    </location>
</feature>
<protein>
    <recommendedName>
        <fullName evidence="2">RRM domain-containing protein</fullName>
    </recommendedName>
</protein>
<dbReference type="InterPro" id="IPR012677">
    <property type="entry name" value="Nucleotide-bd_a/b_plait_sf"/>
</dbReference>
<feature type="compositionally biased region" description="Basic and acidic residues" evidence="1">
    <location>
        <begin position="84"/>
        <end position="93"/>
    </location>
</feature>
<evidence type="ECO:0000313" key="4">
    <source>
        <dbReference type="Proteomes" id="UP001239445"/>
    </source>
</evidence>
<feature type="compositionally biased region" description="Polar residues" evidence="1">
    <location>
        <begin position="136"/>
        <end position="145"/>
    </location>
</feature>
<dbReference type="InterPro" id="IPR035979">
    <property type="entry name" value="RBD_domain_sf"/>
</dbReference>
<dbReference type="CDD" id="cd00590">
    <property type="entry name" value="RRM_SF"/>
    <property type="match status" value="1"/>
</dbReference>
<reference evidence="3" key="1">
    <citation type="submission" date="2023-06" db="EMBL/GenBank/DDBJ databases">
        <title>Genome-scale phylogeny and comparative genomics of the fungal order Sordariales.</title>
        <authorList>
            <consortium name="Lawrence Berkeley National Laboratory"/>
            <person name="Hensen N."/>
            <person name="Bonometti L."/>
            <person name="Westerberg I."/>
            <person name="Brannstrom I.O."/>
            <person name="Guillou S."/>
            <person name="Cros-Aarteil S."/>
            <person name="Calhoun S."/>
            <person name="Haridas S."/>
            <person name="Kuo A."/>
            <person name="Mondo S."/>
            <person name="Pangilinan J."/>
            <person name="Riley R."/>
            <person name="Labutti K."/>
            <person name="Andreopoulos B."/>
            <person name="Lipzen A."/>
            <person name="Chen C."/>
            <person name="Yanf M."/>
            <person name="Daum C."/>
            <person name="Ng V."/>
            <person name="Clum A."/>
            <person name="Steindorff A."/>
            <person name="Ohm R."/>
            <person name="Martin F."/>
            <person name="Silar P."/>
            <person name="Natvig D."/>
            <person name="Lalanne C."/>
            <person name="Gautier V."/>
            <person name="Ament-Velasquez S.L."/>
            <person name="Kruys A."/>
            <person name="Hutchinson M.I."/>
            <person name="Powell A.J."/>
            <person name="Barry K."/>
            <person name="Miller A.N."/>
            <person name="Grigoriev I.V."/>
            <person name="Debuchy R."/>
            <person name="Gladieux P."/>
            <person name="Thoren M.H."/>
            <person name="Johannesson H."/>
        </authorList>
    </citation>
    <scope>NUCLEOTIDE SEQUENCE</scope>
    <source>
        <strain evidence="3">PSN4</strain>
    </source>
</reference>
<proteinExistence type="predicted"/>
<sequence length="348" mass="36681">MAASNDANRVATDFEKIINEARDRKKNEALAKRIFGQDRRSSTPTNVASSSPGAGSLASRAGVKKRTTGPPTRPRHSTGNVDGEWVHDLHTAQDPKQQPKPGSLAARISNPNLPQSAAAAARRPNPRSTNRLANALNRTPELNRTSSPSNSFPPPRNGASTVQPPTGPRAQRGQQPQGQGQQPQPQSQGITIRGLAGPFVCLAQNFAPGTTAADIESAMTPVSGVIHRVRIVKTSPIVIAEVTFANKDGADRAIKTFDGQTADGRVIRVYPKPGNQETPDSQIVGSGPRSMVVDGTLGFDDPMDTADGYSRGGPPAAAATDAAVGGLYSDDVMRTNRRGRGFNRSGGY</sequence>
<dbReference type="GO" id="GO:0003723">
    <property type="term" value="F:RNA binding"/>
    <property type="evidence" value="ECO:0007669"/>
    <property type="project" value="InterPro"/>
</dbReference>
<evidence type="ECO:0000313" key="3">
    <source>
        <dbReference type="EMBL" id="KAK1750653.1"/>
    </source>
</evidence>
<dbReference type="SUPFAM" id="SSF54928">
    <property type="entry name" value="RNA-binding domain, RBD"/>
    <property type="match status" value="1"/>
</dbReference>
<feature type="compositionally biased region" description="Low complexity" evidence="1">
    <location>
        <begin position="48"/>
        <end position="61"/>
    </location>
</feature>
<keyword evidence="4" id="KW-1185">Reference proteome</keyword>
<dbReference type="Proteomes" id="UP001239445">
    <property type="component" value="Unassembled WGS sequence"/>
</dbReference>
<organism evidence="3 4">
    <name type="scientific">Echria macrotheca</name>
    <dbReference type="NCBI Taxonomy" id="438768"/>
    <lineage>
        <taxon>Eukaryota</taxon>
        <taxon>Fungi</taxon>
        <taxon>Dikarya</taxon>
        <taxon>Ascomycota</taxon>
        <taxon>Pezizomycotina</taxon>
        <taxon>Sordariomycetes</taxon>
        <taxon>Sordariomycetidae</taxon>
        <taxon>Sordariales</taxon>
        <taxon>Schizotheciaceae</taxon>
        <taxon>Echria</taxon>
    </lineage>
</organism>
<accession>A0AAJ0B2U9</accession>
<feature type="domain" description="RRM" evidence="2">
    <location>
        <begin position="205"/>
        <end position="268"/>
    </location>
</feature>
<comment type="caution">
    <text evidence="3">The sequence shown here is derived from an EMBL/GenBank/DDBJ whole genome shotgun (WGS) entry which is preliminary data.</text>
</comment>
<dbReference type="AlphaFoldDB" id="A0AAJ0B2U9"/>
<dbReference type="Gene3D" id="3.30.70.330">
    <property type="match status" value="1"/>
</dbReference>
<feature type="region of interest" description="Disordered" evidence="1">
    <location>
        <begin position="1"/>
        <end position="109"/>
    </location>
</feature>
<evidence type="ECO:0000259" key="2">
    <source>
        <dbReference type="Pfam" id="PF00076"/>
    </source>
</evidence>
<feature type="compositionally biased region" description="Basic and acidic residues" evidence="1">
    <location>
        <begin position="12"/>
        <end position="41"/>
    </location>
</feature>
<dbReference type="EMBL" id="MU839845">
    <property type="protein sequence ID" value="KAK1750653.1"/>
    <property type="molecule type" value="Genomic_DNA"/>
</dbReference>
<gene>
    <name evidence="3" type="ORF">QBC47DRAFT_393163</name>
</gene>